<evidence type="ECO:0000256" key="4">
    <source>
        <dbReference type="RuleBase" id="RU000561"/>
    </source>
</evidence>
<dbReference type="OrthoDB" id="10251781at2759"/>
<keyword evidence="2 4" id="KW-0689">Ribosomal protein</keyword>
<dbReference type="VEuPathDB" id="ToxoDB:TGDOM2_293310"/>
<dbReference type="GO" id="GO:0005840">
    <property type="term" value="C:ribosome"/>
    <property type="evidence" value="ECO:0007669"/>
    <property type="project" value="UniProtKB-KW"/>
</dbReference>
<dbReference type="InterPro" id="IPR035566">
    <property type="entry name" value="Ribosomal_protein_bL20_C"/>
</dbReference>
<comment type="caution">
    <text evidence="5">The sequence shown here is derived from an EMBL/GenBank/DDBJ whole genome shotgun (WGS) entry which is preliminary data.</text>
</comment>
<dbReference type="EMBL" id="AHZU02001486">
    <property type="protein sequence ID" value="KFG31833.1"/>
    <property type="molecule type" value="Genomic_DNA"/>
</dbReference>
<dbReference type="Proteomes" id="UP000028837">
    <property type="component" value="Unassembled WGS sequence"/>
</dbReference>
<dbReference type="Gene3D" id="6.10.160.10">
    <property type="match status" value="1"/>
</dbReference>
<dbReference type="GO" id="GO:0019843">
    <property type="term" value="F:rRNA binding"/>
    <property type="evidence" value="ECO:0007669"/>
    <property type="project" value="InterPro"/>
</dbReference>
<gene>
    <name evidence="5" type="ORF">TGDOM2_293310</name>
</gene>
<sequence length="121" mass="14627">MQIPRDVIFEVVRGFRGRSRNCIKIARVRAMKALLYSYIMRRQRQRRYRVFWIGRINAAGREWSFPYAWLATSLWRQNIWLDRKMLANLAETEPASFRALVNEGKSVYFWNPDKVRDIQDL</sequence>
<keyword evidence="3 4" id="KW-0687">Ribonucleoprotein</keyword>
<dbReference type="PANTHER" id="PTHR10986">
    <property type="entry name" value="39S RIBOSOMAL PROTEIN L20"/>
    <property type="match status" value="1"/>
</dbReference>
<evidence type="ECO:0000313" key="5">
    <source>
        <dbReference type="EMBL" id="KFG31833.1"/>
    </source>
</evidence>
<dbReference type="AlphaFoldDB" id="A0A086JI65"/>
<dbReference type="GO" id="GO:0006412">
    <property type="term" value="P:translation"/>
    <property type="evidence" value="ECO:0007669"/>
    <property type="project" value="InterPro"/>
</dbReference>
<evidence type="ECO:0000256" key="3">
    <source>
        <dbReference type="ARBA" id="ARBA00023274"/>
    </source>
</evidence>
<comment type="similarity">
    <text evidence="1 4">Belongs to the bacterial ribosomal protein bL20 family.</text>
</comment>
<organism evidence="5 6">
    <name type="scientific">Toxoplasma gondii GAB2-2007-GAL-DOM2</name>
    <dbReference type="NCBI Taxonomy" id="1130820"/>
    <lineage>
        <taxon>Eukaryota</taxon>
        <taxon>Sar</taxon>
        <taxon>Alveolata</taxon>
        <taxon>Apicomplexa</taxon>
        <taxon>Conoidasida</taxon>
        <taxon>Coccidia</taxon>
        <taxon>Eucoccidiorida</taxon>
        <taxon>Eimeriorina</taxon>
        <taxon>Sarcocystidae</taxon>
        <taxon>Toxoplasma</taxon>
    </lineage>
</organism>
<dbReference type="GO" id="GO:0003735">
    <property type="term" value="F:structural constituent of ribosome"/>
    <property type="evidence" value="ECO:0007669"/>
    <property type="project" value="InterPro"/>
</dbReference>
<dbReference type="NCBIfam" id="TIGR01032">
    <property type="entry name" value="rplT_bact"/>
    <property type="match status" value="1"/>
</dbReference>
<protein>
    <submittedName>
        <fullName evidence="5">Putative ribosomal protein L20</fullName>
    </submittedName>
</protein>
<reference evidence="5 6" key="1">
    <citation type="submission" date="2014-02" db="EMBL/GenBank/DDBJ databases">
        <authorList>
            <person name="Sibley D."/>
            <person name="Venepally P."/>
            <person name="Karamycheva S."/>
            <person name="Hadjithomas M."/>
            <person name="Khan A."/>
            <person name="Brunk B."/>
            <person name="Roos D."/>
            <person name="Caler E."/>
            <person name="Lorenzi H."/>
        </authorList>
    </citation>
    <scope>NUCLEOTIDE SEQUENCE [LARGE SCALE GENOMIC DNA]</scope>
    <source>
        <strain evidence="5 6">GAB2-2007-GAL-DOM2</strain>
    </source>
</reference>
<evidence type="ECO:0000256" key="1">
    <source>
        <dbReference type="ARBA" id="ARBA00007698"/>
    </source>
</evidence>
<dbReference type="GO" id="GO:1990904">
    <property type="term" value="C:ribonucleoprotein complex"/>
    <property type="evidence" value="ECO:0007669"/>
    <property type="project" value="UniProtKB-KW"/>
</dbReference>
<name>A0A086JI65_TOXGO</name>
<evidence type="ECO:0000256" key="2">
    <source>
        <dbReference type="ARBA" id="ARBA00022980"/>
    </source>
</evidence>
<dbReference type="InterPro" id="IPR005813">
    <property type="entry name" value="Ribosomal_bL20"/>
</dbReference>
<dbReference type="Pfam" id="PF00453">
    <property type="entry name" value="Ribosomal_L20"/>
    <property type="match status" value="1"/>
</dbReference>
<dbReference type="PRINTS" id="PR00062">
    <property type="entry name" value="RIBOSOMALL20"/>
</dbReference>
<proteinExistence type="inferred from homology"/>
<evidence type="ECO:0000313" key="6">
    <source>
        <dbReference type="Proteomes" id="UP000028837"/>
    </source>
</evidence>
<dbReference type="Gene3D" id="1.10.1900.20">
    <property type="entry name" value="Ribosomal protein L20"/>
    <property type="match status" value="1"/>
</dbReference>
<dbReference type="SUPFAM" id="SSF74731">
    <property type="entry name" value="Ribosomal protein L20"/>
    <property type="match status" value="1"/>
</dbReference>
<accession>A0A086JI65</accession>